<feature type="non-terminal residue" evidence="18">
    <location>
        <position position="1"/>
    </location>
</feature>
<keyword evidence="11" id="KW-0378">Hydrolase</keyword>
<comment type="cofactor">
    <cofactor evidence="4">
        <name>Mg(2+)</name>
        <dbReference type="ChEBI" id="CHEBI:18420"/>
    </cofactor>
</comment>
<organism evidence="18 19">
    <name type="scientific">Pseudolycoriella hygida</name>
    <dbReference type="NCBI Taxonomy" id="35572"/>
    <lineage>
        <taxon>Eukaryota</taxon>
        <taxon>Metazoa</taxon>
        <taxon>Ecdysozoa</taxon>
        <taxon>Arthropoda</taxon>
        <taxon>Hexapoda</taxon>
        <taxon>Insecta</taxon>
        <taxon>Pterygota</taxon>
        <taxon>Neoptera</taxon>
        <taxon>Endopterygota</taxon>
        <taxon>Diptera</taxon>
        <taxon>Nematocera</taxon>
        <taxon>Sciaroidea</taxon>
        <taxon>Sciaridae</taxon>
        <taxon>Pseudolycoriella</taxon>
    </lineage>
</organism>
<protein>
    <recommendedName>
        <fullName evidence="8">Regucalcin</fullName>
        <ecNumber evidence="7">3.1.1.17</ecNumber>
    </recommendedName>
    <alternativeName>
        <fullName evidence="13">Gluconolactonase</fullName>
    </alternativeName>
</protein>
<evidence type="ECO:0000256" key="9">
    <source>
        <dbReference type="ARBA" id="ARBA00022490"/>
    </source>
</evidence>
<comment type="caution">
    <text evidence="18">The sequence shown here is derived from an EMBL/GenBank/DDBJ whole genome shotgun (WGS) entry which is preliminary data.</text>
</comment>
<feature type="region of interest" description="Disordered" evidence="16">
    <location>
        <begin position="307"/>
        <end position="327"/>
    </location>
</feature>
<comment type="catalytic activity">
    <reaction evidence="1">
        <text>D-glucono-1,5-lactone + H2O = D-gluconate + H(+)</text>
        <dbReference type="Rhea" id="RHEA:10440"/>
        <dbReference type="ChEBI" id="CHEBI:15377"/>
        <dbReference type="ChEBI" id="CHEBI:15378"/>
        <dbReference type="ChEBI" id="CHEBI:16217"/>
        <dbReference type="ChEBI" id="CHEBI:18391"/>
        <dbReference type="EC" id="3.1.1.17"/>
    </reaction>
</comment>
<evidence type="ECO:0000256" key="13">
    <source>
        <dbReference type="ARBA" id="ARBA00032464"/>
    </source>
</evidence>
<dbReference type="GO" id="GO:0005509">
    <property type="term" value="F:calcium ion binding"/>
    <property type="evidence" value="ECO:0007669"/>
    <property type="project" value="TreeGrafter"/>
</dbReference>
<feature type="binding site" evidence="15">
    <location>
        <position position="160"/>
    </location>
    <ligand>
        <name>substrate</name>
    </ligand>
</feature>
<feature type="domain" description="SMP-30/Gluconolactonase/LRE-like region" evidence="17">
    <location>
        <begin position="42"/>
        <end position="305"/>
    </location>
</feature>
<dbReference type="Pfam" id="PF08450">
    <property type="entry name" value="SGL"/>
    <property type="match status" value="1"/>
</dbReference>
<feature type="binding site" evidence="15">
    <location>
        <position position="140"/>
    </location>
    <ligand>
        <name>substrate</name>
    </ligand>
</feature>
<comment type="cofactor">
    <cofactor evidence="15">
        <name>Zn(2+)</name>
        <dbReference type="ChEBI" id="CHEBI:29105"/>
    </cofactor>
    <text evidence="15">Binds 1 divalent metal cation per subunit.</text>
</comment>
<dbReference type="SUPFAM" id="SSF63829">
    <property type="entry name" value="Calcium-dependent phosphotriesterase"/>
    <property type="match status" value="1"/>
</dbReference>
<keyword evidence="10 15" id="KW-0479">Metal-binding</keyword>
<dbReference type="AlphaFoldDB" id="A0A9Q0MT24"/>
<comment type="cofactor">
    <cofactor evidence="3">
        <name>Mn(2+)</name>
        <dbReference type="ChEBI" id="CHEBI:29035"/>
    </cofactor>
</comment>
<feature type="binding site" evidence="15">
    <location>
        <position position="247"/>
    </location>
    <ligand>
        <name>a divalent metal cation</name>
        <dbReference type="ChEBI" id="CHEBI:60240"/>
    </ligand>
</feature>
<dbReference type="InterPro" id="IPR013658">
    <property type="entry name" value="SGL"/>
</dbReference>
<reference evidence="18" key="1">
    <citation type="submission" date="2022-07" db="EMBL/GenBank/DDBJ databases">
        <authorList>
            <person name="Trinca V."/>
            <person name="Uliana J.V.C."/>
            <person name="Torres T.T."/>
            <person name="Ward R.J."/>
            <person name="Monesi N."/>
        </authorList>
    </citation>
    <scope>NUCLEOTIDE SEQUENCE</scope>
    <source>
        <strain evidence="18">HSMRA1968</strain>
        <tissue evidence="18">Whole embryos</tissue>
    </source>
</reference>
<dbReference type="PRINTS" id="PR01790">
    <property type="entry name" value="SMP30FAMILY"/>
</dbReference>
<dbReference type="Proteomes" id="UP001151699">
    <property type="component" value="Chromosome X"/>
</dbReference>
<evidence type="ECO:0000313" key="18">
    <source>
        <dbReference type="EMBL" id="KAJ6637461.1"/>
    </source>
</evidence>
<evidence type="ECO:0000256" key="10">
    <source>
        <dbReference type="ARBA" id="ARBA00022723"/>
    </source>
</evidence>
<dbReference type="FunFam" id="2.120.10.30:FF:000027">
    <property type="entry name" value="Regucalcin homologue"/>
    <property type="match status" value="1"/>
</dbReference>
<evidence type="ECO:0000256" key="3">
    <source>
        <dbReference type="ARBA" id="ARBA00001936"/>
    </source>
</evidence>
<accession>A0A9Q0MT24</accession>
<feature type="binding site" evidence="15">
    <location>
        <position position="193"/>
    </location>
    <ligand>
        <name>a divalent metal cation</name>
        <dbReference type="ChEBI" id="CHEBI:60240"/>
    </ligand>
</feature>
<feature type="binding site" evidence="15">
    <location>
        <position position="44"/>
    </location>
    <ligand>
        <name>a divalent metal cation</name>
        <dbReference type="ChEBI" id="CHEBI:60240"/>
    </ligand>
</feature>
<evidence type="ECO:0000256" key="8">
    <source>
        <dbReference type="ARBA" id="ARBA00016808"/>
    </source>
</evidence>
<dbReference type="GO" id="GO:0019853">
    <property type="term" value="P:L-ascorbic acid biosynthetic process"/>
    <property type="evidence" value="ECO:0007669"/>
    <property type="project" value="TreeGrafter"/>
</dbReference>
<dbReference type="InterPro" id="IPR011042">
    <property type="entry name" value="6-blade_b-propeller_TolB-like"/>
</dbReference>
<keyword evidence="9" id="KW-0963">Cytoplasm</keyword>
<proteinExistence type="inferred from homology"/>
<dbReference type="InterPro" id="IPR005511">
    <property type="entry name" value="SMP-30"/>
</dbReference>
<keyword evidence="19" id="KW-1185">Reference proteome</keyword>
<evidence type="ECO:0000256" key="7">
    <source>
        <dbReference type="ARBA" id="ARBA00013227"/>
    </source>
</evidence>
<evidence type="ECO:0000313" key="19">
    <source>
        <dbReference type="Proteomes" id="UP001151699"/>
    </source>
</evidence>
<evidence type="ECO:0000256" key="16">
    <source>
        <dbReference type="SAM" id="MobiDB-lite"/>
    </source>
</evidence>
<dbReference type="Gene3D" id="2.120.10.30">
    <property type="entry name" value="TolB, C-terminal domain"/>
    <property type="match status" value="1"/>
</dbReference>
<evidence type="ECO:0000256" key="11">
    <source>
        <dbReference type="ARBA" id="ARBA00022801"/>
    </source>
</evidence>
<evidence type="ECO:0000256" key="2">
    <source>
        <dbReference type="ARBA" id="ARBA00001913"/>
    </source>
</evidence>
<evidence type="ECO:0000256" key="4">
    <source>
        <dbReference type="ARBA" id="ARBA00001946"/>
    </source>
</evidence>
<comment type="cofactor">
    <cofactor evidence="2">
        <name>Ca(2+)</name>
        <dbReference type="ChEBI" id="CHEBI:29108"/>
    </cofactor>
</comment>
<dbReference type="EMBL" id="WJQU01000003">
    <property type="protein sequence ID" value="KAJ6637461.1"/>
    <property type="molecule type" value="Genomic_DNA"/>
</dbReference>
<keyword evidence="15" id="KW-0862">Zinc</keyword>
<dbReference type="GO" id="GO:0004341">
    <property type="term" value="F:gluconolactonase activity"/>
    <property type="evidence" value="ECO:0007669"/>
    <property type="project" value="UniProtKB-EC"/>
</dbReference>
<keyword evidence="12" id="KW-0106">Calcium</keyword>
<comment type="subcellular location">
    <subcellularLocation>
        <location evidence="5">Cytoplasm</location>
    </subcellularLocation>
</comment>
<dbReference type="PANTHER" id="PTHR10907">
    <property type="entry name" value="REGUCALCIN"/>
    <property type="match status" value="1"/>
</dbReference>
<evidence type="ECO:0000256" key="12">
    <source>
        <dbReference type="ARBA" id="ARBA00022837"/>
    </source>
</evidence>
<evidence type="ECO:0000256" key="5">
    <source>
        <dbReference type="ARBA" id="ARBA00004496"/>
    </source>
</evidence>
<evidence type="ECO:0000259" key="17">
    <source>
        <dbReference type="Pfam" id="PF08450"/>
    </source>
</evidence>
<evidence type="ECO:0000256" key="15">
    <source>
        <dbReference type="PIRSR" id="PIRSR605511-2"/>
    </source>
</evidence>
<feature type="binding site" evidence="15">
    <location>
        <position position="142"/>
    </location>
    <ligand>
        <name>substrate</name>
    </ligand>
</feature>
<gene>
    <name evidence="18" type="primary">RGN_1</name>
    <name evidence="18" type="ORF">Bhyg_10191</name>
</gene>
<dbReference type="GO" id="GO:0005737">
    <property type="term" value="C:cytoplasm"/>
    <property type="evidence" value="ECO:0007669"/>
    <property type="project" value="UniProtKB-SubCell"/>
</dbReference>
<comment type="similarity">
    <text evidence="6">Belongs to the SMP-30/CGR1 family.</text>
</comment>
<feature type="active site" description="Proton donor/acceptor" evidence="14">
    <location>
        <position position="247"/>
    </location>
</feature>
<dbReference type="PANTHER" id="PTHR10907:SF66">
    <property type="entry name" value="MIP34848P1-RELATED"/>
    <property type="match status" value="1"/>
</dbReference>
<name>A0A9Q0MT24_9DIPT</name>
<dbReference type="EC" id="3.1.1.17" evidence="7"/>
<evidence type="ECO:0000256" key="14">
    <source>
        <dbReference type="PIRSR" id="PIRSR605511-1"/>
    </source>
</evidence>
<sequence length="327" mass="36352">MYIKRDYLQQYNWKGSFVDLRRDHVKMASYKVEVVPSPLSVLGEGPHWDVETQSLYYIDIYGNKASINRYDYAENKTYGATVDGEPVIGFIIPVEGSPNEFAIGIGRRVGIINWDGKSPKAQLLRIALEVEKGERYKTNRFNDAKADPAGRFYGGTMRLEECGDVFEAAEGSFYKYAKDEELTMLRTNVGVSNGLTWNAEKGKFYYIDTCTLDVKEFDYDIKTGNLSNEKVLIDFSIDGKYPGFGPDGMTIDSEGNLYVCTWGGSKIFKINPEGKVVLEIQFPSEQITSAAFGGPNLDILYVTSAATERSGPQPPPAGSLFKVTGLG</sequence>
<evidence type="ECO:0000256" key="1">
    <source>
        <dbReference type="ARBA" id="ARBA00001589"/>
    </source>
</evidence>
<evidence type="ECO:0000256" key="6">
    <source>
        <dbReference type="ARBA" id="ARBA00008853"/>
    </source>
</evidence>
<dbReference type="OrthoDB" id="423498at2759"/>